<accession>A0A9P9D0T0</accession>
<proteinExistence type="predicted"/>
<evidence type="ECO:0000313" key="4">
    <source>
        <dbReference type="Proteomes" id="UP000700596"/>
    </source>
</evidence>
<sequence length="191" mass="20964">EHSINVGILYSKKLDATPSSEHHSTITRFHGGGLVSDSSLFVPSFAPWILQRAERHSAVIVSPIYQLIPESCVRDTLDDIEDIWALPSNLQQEASLAIDITRIMTTGDSAGGYLSLQLGLSHPDQIRAVTASYPSIDVEHPRFFEPSTKCVLGMPWFPKETLAEHVSNLRATEMTGSRKVVVPADPNLECA</sequence>
<dbReference type="GO" id="GO:0016787">
    <property type="term" value="F:hydrolase activity"/>
    <property type="evidence" value="ECO:0007669"/>
    <property type="project" value="UniProtKB-KW"/>
</dbReference>
<name>A0A9P9D0T0_9PLEO</name>
<dbReference type="AlphaFoldDB" id="A0A9P9D0T0"/>
<feature type="non-terminal residue" evidence="3">
    <location>
        <position position="1"/>
    </location>
</feature>
<dbReference type="Pfam" id="PF07859">
    <property type="entry name" value="Abhydrolase_3"/>
    <property type="match status" value="1"/>
</dbReference>
<gene>
    <name evidence="3" type="ORF">B0J11DRAFT_448089</name>
</gene>
<dbReference type="PANTHER" id="PTHR48081:SF3">
    <property type="entry name" value="ALPHA_BETA HYDROLASE FOLD-3 DOMAIN-CONTAINING PROTEIN"/>
    <property type="match status" value="1"/>
</dbReference>
<reference evidence="3" key="1">
    <citation type="journal article" date="2021" name="Nat. Commun.">
        <title>Genetic determinants of endophytism in the Arabidopsis root mycobiome.</title>
        <authorList>
            <person name="Mesny F."/>
            <person name="Miyauchi S."/>
            <person name="Thiergart T."/>
            <person name="Pickel B."/>
            <person name="Atanasova L."/>
            <person name="Karlsson M."/>
            <person name="Huettel B."/>
            <person name="Barry K.W."/>
            <person name="Haridas S."/>
            <person name="Chen C."/>
            <person name="Bauer D."/>
            <person name="Andreopoulos W."/>
            <person name="Pangilinan J."/>
            <person name="LaButti K."/>
            <person name="Riley R."/>
            <person name="Lipzen A."/>
            <person name="Clum A."/>
            <person name="Drula E."/>
            <person name="Henrissat B."/>
            <person name="Kohler A."/>
            <person name="Grigoriev I.V."/>
            <person name="Martin F.M."/>
            <person name="Hacquard S."/>
        </authorList>
    </citation>
    <scope>NUCLEOTIDE SEQUENCE</scope>
    <source>
        <strain evidence="3">MPI-CAGE-CH-0243</strain>
    </source>
</reference>
<dbReference type="InterPro" id="IPR013094">
    <property type="entry name" value="AB_hydrolase_3"/>
</dbReference>
<dbReference type="EMBL" id="JAGMWT010000027">
    <property type="protein sequence ID" value="KAH7110529.1"/>
    <property type="molecule type" value="Genomic_DNA"/>
</dbReference>
<keyword evidence="4" id="KW-1185">Reference proteome</keyword>
<feature type="domain" description="Alpha/beta hydrolase fold-3" evidence="2">
    <location>
        <begin position="29"/>
        <end position="139"/>
    </location>
</feature>
<dbReference type="Gene3D" id="3.40.50.1820">
    <property type="entry name" value="alpha/beta hydrolase"/>
    <property type="match status" value="1"/>
</dbReference>
<protein>
    <submittedName>
        <fullName evidence="3">Alpha/Beta hydrolase protein</fullName>
    </submittedName>
</protein>
<evidence type="ECO:0000313" key="3">
    <source>
        <dbReference type="EMBL" id="KAH7110529.1"/>
    </source>
</evidence>
<dbReference type="Proteomes" id="UP000700596">
    <property type="component" value="Unassembled WGS sequence"/>
</dbReference>
<dbReference type="InterPro" id="IPR050300">
    <property type="entry name" value="GDXG_lipolytic_enzyme"/>
</dbReference>
<dbReference type="SUPFAM" id="SSF53474">
    <property type="entry name" value="alpha/beta-Hydrolases"/>
    <property type="match status" value="1"/>
</dbReference>
<evidence type="ECO:0000256" key="1">
    <source>
        <dbReference type="ARBA" id="ARBA00022801"/>
    </source>
</evidence>
<comment type="caution">
    <text evidence="3">The sequence shown here is derived from an EMBL/GenBank/DDBJ whole genome shotgun (WGS) entry which is preliminary data.</text>
</comment>
<dbReference type="InterPro" id="IPR029058">
    <property type="entry name" value="AB_hydrolase_fold"/>
</dbReference>
<dbReference type="OrthoDB" id="19653at2759"/>
<keyword evidence="1 3" id="KW-0378">Hydrolase</keyword>
<organism evidence="3 4">
    <name type="scientific">Dendryphion nanum</name>
    <dbReference type="NCBI Taxonomy" id="256645"/>
    <lineage>
        <taxon>Eukaryota</taxon>
        <taxon>Fungi</taxon>
        <taxon>Dikarya</taxon>
        <taxon>Ascomycota</taxon>
        <taxon>Pezizomycotina</taxon>
        <taxon>Dothideomycetes</taxon>
        <taxon>Pleosporomycetidae</taxon>
        <taxon>Pleosporales</taxon>
        <taxon>Torulaceae</taxon>
        <taxon>Dendryphion</taxon>
    </lineage>
</organism>
<evidence type="ECO:0000259" key="2">
    <source>
        <dbReference type="Pfam" id="PF07859"/>
    </source>
</evidence>
<dbReference type="PANTHER" id="PTHR48081">
    <property type="entry name" value="AB HYDROLASE SUPERFAMILY PROTEIN C4A8.06C"/>
    <property type="match status" value="1"/>
</dbReference>